<comment type="subunit">
    <text evidence="3 12">Acetyl-CoA carboxylase is a heterohexamer of biotin carboxyl carrier protein, biotin carboxylase and the two subunits of carboxyl transferase in a 2:2 complex.</text>
</comment>
<dbReference type="InterPro" id="IPR004549">
    <property type="entry name" value="Acetyl_CoA_COase_biotin_COase"/>
</dbReference>
<evidence type="ECO:0000256" key="1">
    <source>
        <dbReference type="ARBA" id="ARBA00003761"/>
    </source>
</evidence>
<dbReference type="Pfam" id="PF02786">
    <property type="entry name" value="CPSase_L_D2"/>
    <property type="match status" value="1"/>
</dbReference>
<keyword evidence="8 11" id="KW-0067">ATP-binding</keyword>
<dbReference type="PANTHER" id="PTHR48095:SF2">
    <property type="entry name" value="BIOTIN CARBOXYLASE, CHLOROPLASTIC"/>
    <property type="match status" value="1"/>
</dbReference>
<protein>
    <recommendedName>
        <fullName evidence="4 12">Biotin carboxylase</fullName>
        <ecNumber evidence="4 12">6.3.4.14</ecNumber>
    </recommendedName>
    <alternativeName>
        <fullName evidence="12">Acetyl-coenzyme A carboxylase biotin carboxylase subunit A</fullName>
    </alternativeName>
</protein>
<dbReference type="Pfam" id="PF02785">
    <property type="entry name" value="Biotin_carb_C"/>
    <property type="match status" value="1"/>
</dbReference>
<dbReference type="EC" id="6.3.4.14" evidence="4 12"/>
<evidence type="ECO:0000256" key="8">
    <source>
        <dbReference type="ARBA" id="ARBA00022840"/>
    </source>
</evidence>
<keyword evidence="12" id="KW-0275">Fatty acid biosynthesis</keyword>
<dbReference type="InterPro" id="IPR005481">
    <property type="entry name" value="BC-like_N"/>
</dbReference>
<comment type="caution">
    <text evidence="15">The sequence shown here is derived from an EMBL/GenBank/DDBJ whole genome shotgun (WGS) entry which is preliminary data.</text>
</comment>
<dbReference type="GO" id="GO:0004075">
    <property type="term" value="F:biotin carboxylase activity"/>
    <property type="evidence" value="ECO:0007669"/>
    <property type="project" value="UniProtKB-EC"/>
</dbReference>
<reference evidence="15" key="1">
    <citation type="submission" date="2023-12" db="EMBL/GenBank/DDBJ databases">
        <title>Fervidustalea candida gen. nov., sp. nov., a novel member of the family Paenibacillaceae isolated from a geothermal area.</title>
        <authorList>
            <person name="Li W.-J."/>
            <person name="Jiao J.-Y."/>
            <person name="Chen Y."/>
        </authorList>
    </citation>
    <scope>NUCLEOTIDE SEQUENCE</scope>
    <source>
        <strain evidence="15">SYSU GA230002</strain>
    </source>
</reference>
<dbReference type="InterPro" id="IPR011054">
    <property type="entry name" value="Rudment_hybrid_motif"/>
</dbReference>
<keyword evidence="16" id="KW-1185">Reference proteome</keyword>
<dbReference type="NCBIfam" id="NF006367">
    <property type="entry name" value="PRK08591.1"/>
    <property type="match status" value="1"/>
</dbReference>
<dbReference type="Pfam" id="PF00289">
    <property type="entry name" value="Biotin_carb_N"/>
    <property type="match status" value="1"/>
</dbReference>
<dbReference type="InterPro" id="IPR005479">
    <property type="entry name" value="CPAse_ATP-bd"/>
</dbReference>
<feature type="domain" description="Biotin carboxylation" evidence="14">
    <location>
        <begin position="5"/>
        <end position="450"/>
    </location>
</feature>
<keyword evidence="12" id="KW-0443">Lipid metabolism</keyword>
<keyword evidence="6" id="KW-0479">Metal-binding</keyword>
<dbReference type="SUPFAM" id="SSF56059">
    <property type="entry name" value="Glutathione synthetase ATP-binding domain-like"/>
    <property type="match status" value="1"/>
</dbReference>
<dbReference type="PANTHER" id="PTHR48095">
    <property type="entry name" value="PYRUVATE CARBOXYLASE SUBUNIT A"/>
    <property type="match status" value="1"/>
</dbReference>
<dbReference type="PROSITE" id="PS00867">
    <property type="entry name" value="CPSASE_2"/>
    <property type="match status" value="1"/>
</dbReference>
<evidence type="ECO:0000256" key="6">
    <source>
        <dbReference type="ARBA" id="ARBA00022723"/>
    </source>
</evidence>
<evidence type="ECO:0000256" key="2">
    <source>
        <dbReference type="ARBA" id="ARBA00004956"/>
    </source>
</evidence>
<evidence type="ECO:0000256" key="4">
    <source>
        <dbReference type="ARBA" id="ARBA00013263"/>
    </source>
</evidence>
<dbReference type="SMART" id="SM00878">
    <property type="entry name" value="Biotin_carb_C"/>
    <property type="match status" value="1"/>
</dbReference>
<keyword evidence="12" id="KW-0276">Fatty acid metabolism</keyword>
<accession>A0ABU5ZJX1</accession>
<evidence type="ECO:0000256" key="3">
    <source>
        <dbReference type="ARBA" id="ARBA00011750"/>
    </source>
</evidence>
<comment type="pathway">
    <text evidence="2 12">Lipid metabolism; malonyl-CoA biosynthesis; malonyl-CoA from acetyl-CoA: step 1/1.</text>
</comment>
<evidence type="ECO:0000256" key="9">
    <source>
        <dbReference type="ARBA" id="ARBA00022842"/>
    </source>
</evidence>
<evidence type="ECO:0000259" key="14">
    <source>
        <dbReference type="PROSITE" id="PS50979"/>
    </source>
</evidence>
<dbReference type="InterPro" id="IPR051602">
    <property type="entry name" value="ACC_Biotin_Carboxylase"/>
</dbReference>
<feature type="domain" description="ATP-grasp" evidence="13">
    <location>
        <begin position="124"/>
        <end position="321"/>
    </location>
</feature>
<comment type="function">
    <text evidence="1 12">This protein is a component of the acetyl coenzyme A carboxylase complex; first, biotin carboxylase catalyzes the carboxylation of the carrier protein and then the transcarboxylase transfers the carboxyl group to form malonyl-CoA.</text>
</comment>
<dbReference type="Gene3D" id="3.30.470.20">
    <property type="entry name" value="ATP-grasp fold, B domain"/>
    <property type="match status" value="1"/>
</dbReference>
<dbReference type="InterPro" id="IPR011764">
    <property type="entry name" value="Biotin_carboxylation_dom"/>
</dbReference>
<keyword evidence="7 11" id="KW-0547">Nucleotide-binding</keyword>
<dbReference type="SUPFAM" id="SSF51246">
    <property type="entry name" value="Rudiment single hybrid motif"/>
    <property type="match status" value="1"/>
</dbReference>
<organism evidence="15 16">
    <name type="scientific">Ferviditalea candida</name>
    <dbReference type="NCBI Taxonomy" id="3108399"/>
    <lineage>
        <taxon>Bacteria</taxon>
        <taxon>Bacillati</taxon>
        <taxon>Bacillota</taxon>
        <taxon>Bacilli</taxon>
        <taxon>Bacillales</taxon>
        <taxon>Paenibacillaceae</taxon>
        <taxon>Ferviditalea</taxon>
    </lineage>
</organism>
<comment type="catalytic activity">
    <reaction evidence="10 12">
        <text>N(6)-biotinyl-L-lysyl-[protein] + hydrogencarbonate + ATP = N(6)-carboxybiotinyl-L-lysyl-[protein] + ADP + phosphate + H(+)</text>
        <dbReference type="Rhea" id="RHEA:13501"/>
        <dbReference type="Rhea" id="RHEA-COMP:10505"/>
        <dbReference type="Rhea" id="RHEA-COMP:10506"/>
        <dbReference type="ChEBI" id="CHEBI:15378"/>
        <dbReference type="ChEBI" id="CHEBI:17544"/>
        <dbReference type="ChEBI" id="CHEBI:30616"/>
        <dbReference type="ChEBI" id="CHEBI:43474"/>
        <dbReference type="ChEBI" id="CHEBI:83144"/>
        <dbReference type="ChEBI" id="CHEBI:83145"/>
        <dbReference type="ChEBI" id="CHEBI:456216"/>
        <dbReference type="EC" id="6.3.4.14"/>
    </reaction>
</comment>
<proteinExistence type="predicted"/>
<evidence type="ECO:0000256" key="5">
    <source>
        <dbReference type="ARBA" id="ARBA00022598"/>
    </source>
</evidence>
<dbReference type="SUPFAM" id="SSF52440">
    <property type="entry name" value="PreATP-grasp domain"/>
    <property type="match status" value="1"/>
</dbReference>
<evidence type="ECO:0000256" key="10">
    <source>
        <dbReference type="ARBA" id="ARBA00048600"/>
    </source>
</evidence>
<keyword evidence="12" id="KW-0092">Biotin</keyword>
<keyword evidence="9" id="KW-0460">Magnesium</keyword>
<dbReference type="PROSITE" id="PS50975">
    <property type="entry name" value="ATP_GRASP"/>
    <property type="match status" value="1"/>
</dbReference>
<evidence type="ECO:0000259" key="13">
    <source>
        <dbReference type="PROSITE" id="PS50975"/>
    </source>
</evidence>
<evidence type="ECO:0000313" key="15">
    <source>
        <dbReference type="EMBL" id="MEB3101385.1"/>
    </source>
</evidence>
<evidence type="ECO:0000256" key="12">
    <source>
        <dbReference type="RuleBase" id="RU365063"/>
    </source>
</evidence>
<dbReference type="NCBIfam" id="TIGR00514">
    <property type="entry name" value="accC"/>
    <property type="match status" value="1"/>
</dbReference>
<dbReference type="InterPro" id="IPR016185">
    <property type="entry name" value="PreATP-grasp_dom_sf"/>
</dbReference>
<dbReference type="InterPro" id="IPR011761">
    <property type="entry name" value="ATP-grasp"/>
</dbReference>
<dbReference type="PROSITE" id="PS00866">
    <property type="entry name" value="CPSASE_1"/>
    <property type="match status" value="1"/>
</dbReference>
<sequence length="456" mass="49711">MKLGPFKRVLIANRGEIALRIIRACRELGIETIQVYSEADSGSLPVQLADDRICIGGPKAADSYLNMRAIVSAALIKKADAVHPGYGFLAENARFAELCGQENVKFIGPSPEVIDLMGNKAAARKFASEAGVPVTPGSIDPVADLEEAVSVAEEIGFPVMLKASAGGGGRGMRVAYGMNELREAFARAKAEAKAAFSDDSLYIEKYLTGVRHIEVQILADAETVVHLGERDCTLQRRNQKLLEESPSPALSGRLREEITEAAVRLARHAGYQSAGTVEFIVDEATGRFHFIEMNTRIQVEHPVTEMITGIDLVKKQIEIAQGTPLGVSQEDIEFSGHAIECRINAEDAEKDFIPNPGEIQSYIPTGGPGIRMDSHIFAGYRVPPHYDSLLGKVIAWGTTREEAIARMKRALEDMTITGVATTVPFCKKLIEHPNFKAGRFNTRFVEDGLLHASLRE</sequence>
<keyword evidence="5 12" id="KW-0436">Ligase</keyword>
<name>A0ABU5ZJX1_9BACL</name>
<dbReference type="Proteomes" id="UP001310386">
    <property type="component" value="Unassembled WGS sequence"/>
</dbReference>
<dbReference type="EMBL" id="JAYJLD010000007">
    <property type="protein sequence ID" value="MEB3101385.1"/>
    <property type="molecule type" value="Genomic_DNA"/>
</dbReference>
<evidence type="ECO:0000256" key="7">
    <source>
        <dbReference type="ARBA" id="ARBA00022741"/>
    </source>
</evidence>
<dbReference type="PROSITE" id="PS50979">
    <property type="entry name" value="BC"/>
    <property type="match status" value="1"/>
</dbReference>
<keyword evidence="12" id="KW-0444">Lipid biosynthesis</keyword>
<evidence type="ECO:0000313" key="16">
    <source>
        <dbReference type="Proteomes" id="UP001310386"/>
    </source>
</evidence>
<dbReference type="InterPro" id="IPR005482">
    <property type="entry name" value="Biotin_COase_C"/>
</dbReference>
<gene>
    <name evidence="15" type="primary">accC</name>
    <name evidence="15" type="ORF">VF724_06870</name>
</gene>
<evidence type="ECO:0000256" key="11">
    <source>
        <dbReference type="PROSITE-ProRule" id="PRU00409"/>
    </source>
</evidence>